<name>A0AAD5U9I1_9FUNG</name>
<dbReference type="Pfam" id="PF02434">
    <property type="entry name" value="Fringe"/>
    <property type="match status" value="1"/>
</dbReference>
<keyword evidence="11 12" id="KW-0472">Membrane</keyword>
<keyword evidence="9" id="KW-0735">Signal-anchor</keyword>
<accession>A0AAD5U9I1</accession>
<sequence>MQRIFLNVAIIFIITSTLLLFLYPKGNYRENLDSVLDLKFAAKKFPDEQKTMNSKNKAAILEQKIYKLIKENANYELSEEKKDKLRNSNAVQIEKTDSTELEEFEALDKIFLMKEKQVEEVIKEEDVKEVEEQFMDSTIGQEEAVSKEKSEIYETTLITETDVLFVVLTKEEEQETRIPAILETYGSNNNSNFYFFSRSELKIRSDLENFIILPDLYPLKLHTQKKLFWDALKYTYEKVQPDVKAKWVIVVTDKTFVNIKGVLDFINFKEKNGISWFSPHILGKCLATTLNGSKLIYTDGGTGNILSSKLLDVLNENGYYEENKDFLQKSDEYHLNTEASLGLFLKDIFGDKTFSKYLAKNSVHSCGFQENELFHKKCYHSKVFNMKASSLKCKDIDCASFSNCNSEEMNFWFNYYQQKYAYAK</sequence>
<keyword evidence="10 12" id="KW-1133">Transmembrane helix</keyword>
<evidence type="ECO:0000313" key="15">
    <source>
        <dbReference type="Proteomes" id="UP001211065"/>
    </source>
</evidence>
<gene>
    <name evidence="14" type="ORF">HK099_006749</name>
</gene>
<evidence type="ECO:0000256" key="12">
    <source>
        <dbReference type="SAM" id="Phobius"/>
    </source>
</evidence>
<evidence type="ECO:0000256" key="9">
    <source>
        <dbReference type="ARBA" id="ARBA00022968"/>
    </source>
</evidence>
<dbReference type="GO" id="GO:0000166">
    <property type="term" value="F:nucleotide binding"/>
    <property type="evidence" value="ECO:0007669"/>
    <property type="project" value="UniProtKB-KW"/>
</dbReference>
<evidence type="ECO:0000256" key="1">
    <source>
        <dbReference type="ARBA" id="ARBA00004606"/>
    </source>
</evidence>
<keyword evidence="7 12" id="KW-0812">Transmembrane</keyword>
<keyword evidence="6" id="KW-0808">Transferase</keyword>
<comment type="subcellular location">
    <subcellularLocation>
        <location evidence="1">Membrane</location>
        <topology evidence="1">Single-pass type II membrane protein</topology>
    </subcellularLocation>
</comment>
<proteinExistence type="inferred from homology"/>
<dbReference type="EMBL" id="JADGJW010000060">
    <property type="protein sequence ID" value="KAJ3225476.1"/>
    <property type="molecule type" value="Genomic_DNA"/>
</dbReference>
<keyword evidence="5" id="KW-0328">Glycosyltransferase</keyword>
<organism evidence="14 15">
    <name type="scientific">Clydaea vesicula</name>
    <dbReference type="NCBI Taxonomy" id="447962"/>
    <lineage>
        <taxon>Eukaryota</taxon>
        <taxon>Fungi</taxon>
        <taxon>Fungi incertae sedis</taxon>
        <taxon>Chytridiomycota</taxon>
        <taxon>Chytridiomycota incertae sedis</taxon>
        <taxon>Chytridiomycetes</taxon>
        <taxon>Lobulomycetales</taxon>
        <taxon>Lobulomycetaceae</taxon>
        <taxon>Clydaea</taxon>
    </lineage>
</organism>
<feature type="transmembrane region" description="Helical" evidence="12">
    <location>
        <begin position="5"/>
        <end position="23"/>
    </location>
</feature>
<evidence type="ECO:0000256" key="10">
    <source>
        <dbReference type="ARBA" id="ARBA00022989"/>
    </source>
</evidence>
<dbReference type="Gene3D" id="3.90.550.50">
    <property type="match status" value="1"/>
</dbReference>
<feature type="domain" description="Fringe-like glycosyltransferase" evidence="13">
    <location>
        <begin position="159"/>
        <end position="353"/>
    </location>
</feature>
<reference evidence="14" key="1">
    <citation type="submission" date="2020-05" db="EMBL/GenBank/DDBJ databases">
        <title>Phylogenomic resolution of chytrid fungi.</title>
        <authorList>
            <person name="Stajich J.E."/>
            <person name="Amses K."/>
            <person name="Simmons R."/>
            <person name="Seto K."/>
            <person name="Myers J."/>
            <person name="Bonds A."/>
            <person name="Quandt C.A."/>
            <person name="Barry K."/>
            <person name="Liu P."/>
            <person name="Grigoriev I."/>
            <person name="Longcore J.E."/>
            <person name="James T.Y."/>
        </authorList>
    </citation>
    <scope>NUCLEOTIDE SEQUENCE</scope>
    <source>
        <strain evidence="14">JEL0476</strain>
    </source>
</reference>
<dbReference type="Proteomes" id="UP001211065">
    <property type="component" value="Unassembled WGS sequence"/>
</dbReference>
<dbReference type="InterPro" id="IPR026050">
    <property type="entry name" value="C1GALT1/C1GALT1_chp1"/>
</dbReference>
<keyword evidence="15" id="KW-1185">Reference proteome</keyword>
<dbReference type="GO" id="GO:0016020">
    <property type="term" value="C:membrane"/>
    <property type="evidence" value="ECO:0007669"/>
    <property type="project" value="UniProtKB-SubCell"/>
</dbReference>
<keyword evidence="8" id="KW-0547">Nucleotide-binding</keyword>
<evidence type="ECO:0000256" key="2">
    <source>
        <dbReference type="ARBA" id="ARBA00004922"/>
    </source>
</evidence>
<comment type="pathway">
    <text evidence="2">Protein modification; protein glycosylation.</text>
</comment>
<evidence type="ECO:0000256" key="3">
    <source>
        <dbReference type="ARBA" id="ARBA00006462"/>
    </source>
</evidence>
<evidence type="ECO:0000256" key="8">
    <source>
        <dbReference type="ARBA" id="ARBA00022741"/>
    </source>
</evidence>
<dbReference type="AlphaFoldDB" id="A0AAD5U9I1"/>
<evidence type="ECO:0000259" key="13">
    <source>
        <dbReference type="Pfam" id="PF02434"/>
    </source>
</evidence>
<dbReference type="EC" id="2.4.1.122" evidence="4"/>
<protein>
    <recommendedName>
        <fullName evidence="4">N-acetylgalactosaminide beta-1,3-galactosyltransferase</fullName>
        <ecNumber evidence="4">2.4.1.122</ecNumber>
    </recommendedName>
</protein>
<dbReference type="PANTHER" id="PTHR23033">
    <property type="entry name" value="BETA1,3-GALACTOSYLTRANSFERASE"/>
    <property type="match status" value="1"/>
</dbReference>
<dbReference type="InterPro" id="IPR003378">
    <property type="entry name" value="Fringe-like_glycosylTrfase"/>
</dbReference>
<evidence type="ECO:0000256" key="4">
    <source>
        <dbReference type="ARBA" id="ARBA00012557"/>
    </source>
</evidence>
<comment type="similarity">
    <text evidence="3">Belongs to the glycosyltransferase 31 family. Beta3-Gal-T subfamily.</text>
</comment>
<comment type="caution">
    <text evidence="14">The sequence shown here is derived from an EMBL/GenBank/DDBJ whole genome shotgun (WGS) entry which is preliminary data.</text>
</comment>
<evidence type="ECO:0000313" key="14">
    <source>
        <dbReference type="EMBL" id="KAJ3225476.1"/>
    </source>
</evidence>
<evidence type="ECO:0000256" key="5">
    <source>
        <dbReference type="ARBA" id="ARBA00022676"/>
    </source>
</evidence>
<dbReference type="GO" id="GO:0016263">
    <property type="term" value="F:glycoprotein-N-acetylgalactosamine 3-beta-galactosyltransferase activity"/>
    <property type="evidence" value="ECO:0007669"/>
    <property type="project" value="UniProtKB-EC"/>
</dbReference>
<evidence type="ECO:0000256" key="11">
    <source>
        <dbReference type="ARBA" id="ARBA00023136"/>
    </source>
</evidence>
<evidence type="ECO:0000256" key="6">
    <source>
        <dbReference type="ARBA" id="ARBA00022679"/>
    </source>
</evidence>
<evidence type="ECO:0000256" key="7">
    <source>
        <dbReference type="ARBA" id="ARBA00022692"/>
    </source>
</evidence>